<dbReference type="GO" id="GO:0004058">
    <property type="term" value="F:aromatic-L-amino-acid decarboxylase activity"/>
    <property type="evidence" value="ECO:0007669"/>
    <property type="project" value="UniProtKB-EC"/>
</dbReference>
<feature type="compositionally biased region" description="Acidic residues" evidence="13">
    <location>
        <begin position="540"/>
        <end position="550"/>
    </location>
</feature>
<evidence type="ECO:0000256" key="2">
    <source>
        <dbReference type="ARBA" id="ARBA00009533"/>
    </source>
</evidence>
<keyword evidence="4" id="KW-0127">Catecholamine biosynthesis</keyword>
<evidence type="ECO:0000256" key="11">
    <source>
        <dbReference type="PIRSR" id="PIRSR602129-50"/>
    </source>
</evidence>
<dbReference type="EC" id="4.1.1.28" evidence="8"/>
<dbReference type="Proteomes" id="UP000440578">
    <property type="component" value="Unassembled WGS sequence"/>
</dbReference>
<dbReference type="InterPro" id="IPR015424">
    <property type="entry name" value="PyrdxlP-dep_Trfase"/>
</dbReference>
<dbReference type="InterPro" id="IPR015422">
    <property type="entry name" value="PyrdxlP-dep_Trfase_small"/>
</dbReference>
<evidence type="ECO:0000313" key="15">
    <source>
        <dbReference type="Proteomes" id="UP000440578"/>
    </source>
</evidence>
<keyword evidence="7 12" id="KW-0456">Lyase</keyword>
<dbReference type="Gene3D" id="1.20.1340.10">
    <property type="entry name" value="dopa decarboxylase, N-terminal domain"/>
    <property type="match status" value="1"/>
</dbReference>
<evidence type="ECO:0000256" key="4">
    <source>
        <dbReference type="ARBA" id="ARBA00022584"/>
    </source>
</evidence>
<dbReference type="GO" id="GO:0042423">
    <property type="term" value="P:catecholamine biosynthetic process"/>
    <property type="evidence" value="ECO:0007669"/>
    <property type="project" value="UniProtKB-KW"/>
</dbReference>
<dbReference type="PANTHER" id="PTHR11999">
    <property type="entry name" value="GROUP II PYRIDOXAL-5-PHOSPHATE DECARBOXYLASE"/>
    <property type="match status" value="1"/>
</dbReference>
<keyword evidence="5" id="KW-0210">Decarboxylase</keyword>
<evidence type="ECO:0000256" key="13">
    <source>
        <dbReference type="SAM" id="MobiDB-lite"/>
    </source>
</evidence>
<evidence type="ECO:0000256" key="7">
    <source>
        <dbReference type="ARBA" id="ARBA00023239"/>
    </source>
</evidence>
<dbReference type="GO" id="GO:0006520">
    <property type="term" value="P:amino acid metabolic process"/>
    <property type="evidence" value="ECO:0007669"/>
    <property type="project" value="InterPro"/>
</dbReference>
<comment type="similarity">
    <text evidence="2 12">Belongs to the group II decarboxylase family.</text>
</comment>
<dbReference type="GO" id="GO:0042427">
    <property type="term" value="P:serotonin biosynthetic process"/>
    <property type="evidence" value="ECO:0007669"/>
    <property type="project" value="TreeGrafter"/>
</dbReference>
<dbReference type="InterPro" id="IPR002129">
    <property type="entry name" value="PyrdxlP-dep_de-COase"/>
</dbReference>
<evidence type="ECO:0000256" key="9">
    <source>
        <dbReference type="ARBA" id="ARBA00040968"/>
    </source>
</evidence>
<dbReference type="Gene3D" id="3.40.640.10">
    <property type="entry name" value="Type I PLP-dependent aspartate aminotransferase-like (Major domain)"/>
    <property type="match status" value="1"/>
</dbReference>
<dbReference type="SUPFAM" id="SSF53383">
    <property type="entry name" value="PLP-dependent transferases"/>
    <property type="match status" value="1"/>
</dbReference>
<dbReference type="FunFam" id="1.20.1340.10:FF:000001">
    <property type="entry name" value="Histidine decarboxylase"/>
    <property type="match status" value="1"/>
</dbReference>
<name>A0A6A4V958_AMPAM</name>
<dbReference type="GO" id="GO:0019752">
    <property type="term" value="P:carboxylic acid metabolic process"/>
    <property type="evidence" value="ECO:0007669"/>
    <property type="project" value="InterPro"/>
</dbReference>
<dbReference type="PRINTS" id="PR00800">
    <property type="entry name" value="YHDCRBOXLASE"/>
</dbReference>
<dbReference type="EMBL" id="VIIS01001793">
    <property type="protein sequence ID" value="KAF0292807.1"/>
    <property type="molecule type" value="Genomic_DNA"/>
</dbReference>
<dbReference type="OrthoDB" id="639767at2759"/>
<keyword evidence="15" id="KW-1185">Reference proteome</keyword>
<comment type="cofactor">
    <cofactor evidence="1 11 12">
        <name>pyridoxal 5'-phosphate</name>
        <dbReference type="ChEBI" id="CHEBI:597326"/>
    </cofactor>
</comment>
<evidence type="ECO:0000313" key="14">
    <source>
        <dbReference type="EMBL" id="KAF0292807.1"/>
    </source>
</evidence>
<organism evidence="14 15">
    <name type="scientific">Amphibalanus amphitrite</name>
    <name type="common">Striped barnacle</name>
    <name type="synonym">Balanus amphitrite</name>
    <dbReference type="NCBI Taxonomy" id="1232801"/>
    <lineage>
        <taxon>Eukaryota</taxon>
        <taxon>Metazoa</taxon>
        <taxon>Ecdysozoa</taxon>
        <taxon>Arthropoda</taxon>
        <taxon>Crustacea</taxon>
        <taxon>Multicrustacea</taxon>
        <taxon>Cirripedia</taxon>
        <taxon>Thoracica</taxon>
        <taxon>Thoracicalcarea</taxon>
        <taxon>Balanomorpha</taxon>
        <taxon>Balanoidea</taxon>
        <taxon>Balanidae</taxon>
        <taxon>Amphibalaninae</taxon>
        <taxon>Amphibalanus</taxon>
    </lineage>
</organism>
<dbReference type="FunFam" id="3.40.640.10:FF:000025">
    <property type="entry name" value="Histidine decarboxylase"/>
    <property type="match status" value="1"/>
</dbReference>
<dbReference type="Gene3D" id="3.90.1150.10">
    <property type="entry name" value="Aspartate Aminotransferase, domain 1"/>
    <property type="match status" value="1"/>
</dbReference>
<dbReference type="InterPro" id="IPR010977">
    <property type="entry name" value="Aromatic_deC"/>
</dbReference>
<evidence type="ECO:0000256" key="3">
    <source>
        <dbReference type="ARBA" id="ARBA00011738"/>
    </source>
</evidence>
<dbReference type="Pfam" id="PF00282">
    <property type="entry name" value="Pyridoxal_deC"/>
    <property type="match status" value="1"/>
</dbReference>
<comment type="caution">
    <text evidence="14">The sequence shown here is derived from an EMBL/GenBank/DDBJ whole genome shotgun (WGS) entry which is preliminary data.</text>
</comment>
<dbReference type="GO" id="GO:0030170">
    <property type="term" value="F:pyridoxal phosphate binding"/>
    <property type="evidence" value="ECO:0007669"/>
    <property type="project" value="InterPro"/>
</dbReference>
<feature type="modified residue" description="N6-(pyridoxal phosphate)lysine" evidence="11">
    <location>
        <position position="303"/>
    </location>
</feature>
<evidence type="ECO:0000256" key="5">
    <source>
        <dbReference type="ARBA" id="ARBA00022793"/>
    </source>
</evidence>
<comment type="subunit">
    <text evidence="3">Homodimer.</text>
</comment>
<accession>A0A6A4V958</accession>
<sequence>MDAAEFRTAAVQLIDFITDYQENIRSRPVSPSVRPGYLRHLVPASAPQHAETWDQLMPDIERVIMPGMLHWHSPQFHAYFAGATSYPSILADMLTDALGCMGISWASAPVLTELEVLVMDWLGQMLQLPDEFLFSSGKGGGGNIQGSACESTLITMLAARARAITRLRSERPELSEADISGRLVGLTSDQAHSSVARAGLLAGLRVRPVRSNTRNALTGEAVEAAVAEELAAGNIPFFVAATLGTTASCAFDHLRNIGAVCARRALWLHIDAAYAGPAFICPEFRPLLDGVELADSFNMNPHKFMLTAHDCSTLWVRRATDLTDVFHVDAKYLATARNSMPSFRHWAIQLSRRFRALKLWFVIRLYGVEGIRSYIRQQVSLAKEFERLVRSDRRFEVAAPAVLGLVCFRLRDKEFGNSLTDALLSRVNAARRVHMIPSMLRGGTQYVIRFVVCSRYTELRDVQLAWSEVQRHADQLLAQPERVVRAKARWGAVRAATGLGLLRHTNMALFERWNSTDSSSSAGEVHPDQLLFECSALDSEASDSESEPEPPPDGALPTQQPDPAGTEPPTKESGDAAKEENMHRDAHSDVVSALASCEL</sequence>
<keyword evidence="6 11" id="KW-0663">Pyridoxal phosphate</keyword>
<dbReference type="AlphaFoldDB" id="A0A6A4V958"/>
<feature type="region of interest" description="Disordered" evidence="13">
    <location>
        <begin position="538"/>
        <end position="599"/>
    </location>
</feature>
<dbReference type="InterPro" id="IPR015421">
    <property type="entry name" value="PyrdxlP-dep_Trfase_major"/>
</dbReference>
<reference evidence="14 15" key="1">
    <citation type="submission" date="2019-07" db="EMBL/GenBank/DDBJ databases">
        <title>Draft genome assembly of a fouling barnacle, Amphibalanus amphitrite (Darwin, 1854): The first reference genome for Thecostraca.</title>
        <authorList>
            <person name="Kim W."/>
        </authorList>
    </citation>
    <scope>NUCLEOTIDE SEQUENCE [LARGE SCALE GENOMIC DNA]</scope>
    <source>
        <strain evidence="14">SNU_AA5</strain>
        <tissue evidence="14">Soma without cirri and trophi</tissue>
    </source>
</reference>
<protein>
    <recommendedName>
        <fullName evidence="9">Aromatic-L-amino-acid decarboxylase</fullName>
        <ecNumber evidence="8">4.1.1.28</ecNumber>
    </recommendedName>
    <alternativeName>
        <fullName evidence="10">DOPA decarboxylase</fullName>
    </alternativeName>
</protein>
<dbReference type="GO" id="GO:0005737">
    <property type="term" value="C:cytoplasm"/>
    <property type="evidence" value="ECO:0007669"/>
    <property type="project" value="TreeGrafter"/>
</dbReference>
<evidence type="ECO:0000256" key="8">
    <source>
        <dbReference type="ARBA" id="ARBA00038886"/>
    </source>
</evidence>
<proteinExistence type="inferred from homology"/>
<evidence type="ECO:0000256" key="12">
    <source>
        <dbReference type="RuleBase" id="RU000382"/>
    </source>
</evidence>
<gene>
    <name evidence="14" type="primary">Ddc_0</name>
    <name evidence="14" type="ORF">FJT64_009281</name>
</gene>
<dbReference type="PANTHER" id="PTHR11999:SF167">
    <property type="entry name" value="AROMATIC-L-AMINO-ACID DECARBOXYLASE"/>
    <property type="match status" value="1"/>
</dbReference>
<evidence type="ECO:0000256" key="1">
    <source>
        <dbReference type="ARBA" id="ARBA00001933"/>
    </source>
</evidence>
<evidence type="ECO:0000256" key="10">
    <source>
        <dbReference type="ARBA" id="ARBA00041275"/>
    </source>
</evidence>
<feature type="compositionally biased region" description="Basic and acidic residues" evidence="13">
    <location>
        <begin position="569"/>
        <end position="588"/>
    </location>
</feature>
<evidence type="ECO:0000256" key="6">
    <source>
        <dbReference type="ARBA" id="ARBA00022898"/>
    </source>
</evidence>